<evidence type="ECO:0000313" key="1">
    <source>
        <dbReference type="EMBL" id="MEJ8672856.1"/>
    </source>
</evidence>
<name>A0ABU8UVC1_9ACTN</name>
<keyword evidence="2" id="KW-1185">Reference proteome</keyword>
<reference evidence="1 2" key="1">
    <citation type="submission" date="2024-03" db="EMBL/GenBank/DDBJ databases">
        <title>Novel Streptomyces species of biotechnological and ecological value are a feature of Machair soil.</title>
        <authorList>
            <person name="Prole J.R."/>
            <person name="Goodfellow M."/>
            <person name="Allenby N."/>
            <person name="Ward A.C."/>
        </authorList>
    </citation>
    <scope>NUCLEOTIDE SEQUENCE [LARGE SCALE GENOMIC DNA]</scope>
    <source>
        <strain evidence="1 2">MS1.AVA.1</strain>
    </source>
</reference>
<comment type="caution">
    <text evidence="1">The sequence shown here is derived from an EMBL/GenBank/DDBJ whole genome shotgun (WGS) entry which is preliminary data.</text>
</comment>
<dbReference type="EMBL" id="JBBKAK010000001">
    <property type="protein sequence ID" value="MEJ8672856.1"/>
    <property type="molecule type" value="Genomic_DNA"/>
</dbReference>
<sequence length="168" mass="18060">MPTQVAPTSGALEAIGSETVTRLTEEEFVAKFGRTGLDELLSLTGAADFRELQADSARLYQLHYAEPPPFDPAAPARRFRLRVSVLFFADVDLAAALRRLVSSRHALEQVSARPDAYDGGELLAASAWLAVFPALPQTPDPASVTEKEVSDVLAAEGFVAAFEDLTTL</sequence>
<organism evidence="1 2">
    <name type="scientific">Streptomyces machairae</name>
    <dbReference type="NCBI Taxonomy" id="3134109"/>
    <lineage>
        <taxon>Bacteria</taxon>
        <taxon>Bacillati</taxon>
        <taxon>Actinomycetota</taxon>
        <taxon>Actinomycetes</taxon>
        <taxon>Kitasatosporales</taxon>
        <taxon>Streptomycetaceae</taxon>
        <taxon>Streptomyces</taxon>
    </lineage>
</organism>
<dbReference type="Proteomes" id="UP001376459">
    <property type="component" value="Unassembled WGS sequence"/>
</dbReference>
<proteinExistence type="predicted"/>
<evidence type="ECO:0000313" key="2">
    <source>
        <dbReference type="Proteomes" id="UP001376459"/>
    </source>
</evidence>
<accession>A0ABU8UVC1</accession>
<gene>
    <name evidence="1" type="ORF">WKI71_44380</name>
</gene>
<protein>
    <submittedName>
        <fullName evidence="1">Uncharacterized protein</fullName>
    </submittedName>
</protein>